<dbReference type="GeneID" id="63718860"/>
<organism evidence="7 8">
    <name type="scientific">Drechmeria coniospora</name>
    <name type="common">Nematophagous fungus</name>
    <name type="synonym">Meria coniospora</name>
    <dbReference type="NCBI Taxonomy" id="98403"/>
    <lineage>
        <taxon>Eukaryota</taxon>
        <taxon>Fungi</taxon>
        <taxon>Dikarya</taxon>
        <taxon>Ascomycota</taxon>
        <taxon>Pezizomycotina</taxon>
        <taxon>Sordariomycetes</taxon>
        <taxon>Hypocreomycetidae</taxon>
        <taxon>Hypocreales</taxon>
        <taxon>Ophiocordycipitaceae</taxon>
        <taxon>Drechmeria</taxon>
    </lineage>
</organism>
<dbReference type="InterPro" id="IPR043047">
    <property type="entry name" value="Hri1_N_sf"/>
</dbReference>
<dbReference type="GO" id="GO:0005737">
    <property type="term" value="C:cytoplasm"/>
    <property type="evidence" value="ECO:0007669"/>
    <property type="project" value="UniProtKB-SubCell"/>
</dbReference>
<evidence type="ECO:0000256" key="5">
    <source>
        <dbReference type="ARBA" id="ARBA00022490"/>
    </source>
</evidence>
<evidence type="ECO:0000256" key="4">
    <source>
        <dbReference type="ARBA" id="ARBA00017063"/>
    </source>
</evidence>
<evidence type="ECO:0000256" key="2">
    <source>
        <dbReference type="ARBA" id="ARBA00004496"/>
    </source>
</evidence>
<keyword evidence="8" id="KW-1185">Reference proteome</keyword>
<evidence type="ECO:0000256" key="3">
    <source>
        <dbReference type="ARBA" id="ARBA00005229"/>
    </source>
</evidence>
<comment type="subcellular location">
    <subcellularLocation>
        <location evidence="2">Cytoplasm</location>
    </subcellularLocation>
    <subcellularLocation>
        <location evidence="1">Nucleus</location>
    </subcellularLocation>
</comment>
<dbReference type="Proteomes" id="UP000076580">
    <property type="component" value="Chromosome 03"/>
</dbReference>
<sequence>MASISIRESIRWLPDEAAEPTTTIVLTSPQRRFVDLRVFKPPTGENAEDGNDDLPLTRLDWAVAGSTSSVTHPNGRGTHAKWHHWVDSMTNDAEAVVDEGDMVTQPDGTTLEMGSMVNPATGKDTSYEEVWRDFDPLPPPGSTLVCLVLERDEGGCRGRVVRLGRYCQGFVRAGERIALERWQWSPGGGGWRRAVSMSDGSGDGALLALPCSAALEDGTDFRVGEFVGARFEAWKVVEVVHQQRSRHGES</sequence>
<evidence type="ECO:0000256" key="6">
    <source>
        <dbReference type="ARBA" id="ARBA00023242"/>
    </source>
</evidence>
<dbReference type="GO" id="GO:0005634">
    <property type="term" value="C:nucleus"/>
    <property type="evidence" value="ECO:0007669"/>
    <property type="project" value="UniProtKB-SubCell"/>
</dbReference>
<dbReference type="Gene3D" id="2.40.128.320">
    <property type="entry name" value="Protein HRI1, N-terminal domain"/>
    <property type="match status" value="1"/>
</dbReference>
<keyword evidence="5" id="KW-0963">Cytoplasm</keyword>
<dbReference type="EMBL" id="LAYC01000003">
    <property type="protein sequence ID" value="KYK54260.1"/>
    <property type="molecule type" value="Genomic_DNA"/>
</dbReference>
<keyword evidence="6" id="KW-0539">Nucleus</keyword>
<dbReference type="Pfam" id="PF16815">
    <property type="entry name" value="HRI1"/>
    <property type="match status" value="1"/>
</dbReference>
<gene>
    <name evidence="7" type="ORF">DCS_06217</name>
</gene>
<evidence type="ECO:0000256" key="1">
    <source>
        <dbReference type="ARBA" id="ARBA00004123"/>
    </source>
</evidence>
<accession>A0A151GAY3</accession>
<proteinExistence type="inferred from homology"/>
<dbReference type="InterPro" id="IPR038744">
    <property type="entry name" value="Hri1_N"/>
</dbReference>
<dbReference type="STRING" id="98403.A0A151GAY3"/>
<protein>
    <recommendedName>
        <fullName evidence="4">Protein HRI1</fullName>
    </recommendedName>
</protein>
<dbReference type="CDD" id="cd11693">
    <property type="entry name" value="HRI1_C_like"/>
    <property type="match status" value="1"/>
</dbReference>
<evidence type="ECO:0000313" key="7">
    <source>
        <dbReference type="EMBL" id="KYK54260.1"/>
    </source>
</evidence>
<dbReference type="RefSeq" id="XP_040653612.1">
    <property type="nucleotide sequence ID" value="XM_040803508.1"/>
</dbReference>
<dbReference type="CDD" id="cd11692">
    <property type="entry name" value="HRI1_N_like"/>
    <property type="match status" value="1"/>
</dbReference>
<dbReference type="AlphaFoldDB" id="A0A151GAY3"/>
<dbReference type="InterPro" id="IPR031818">
    <property type="entry name" value="Hri1"/>
</dbReference>
<comment type="similarity">
    <text evidence="3">Belongs to the HRI1 family.</text>
</comment>
<evidence type="ECO:0000313" key="8">
    <source>
        <dbReference type="Proteomes" id="UP000076580"/>
    </source>
</evidence>
<dbReference type="InParanoid" id="A0A151GAY3"/>
<name>A0A151GAY3_DRECN</name>
<comment type="caution">
    <text evidence="7">The sequence shown here is derived from an EMBL/GenBank/DDBJ whole genome shotgun (WGS) entry which is preliminary data.</text>
</comment>
<reference evidence="7 8" key="1">
    <citation type="journal article" date="2016" name="Sci. Rep.">
        <title>Insights into Adaptations to a Near-Obligate Nematode Endoparasitic Lifestyle from the Finished Genome of Drechmeria coniospora.</title>
        <authorList>
            <person name="Zhang L."/>
            <person name="Zhou Z."/>
            <person name="Guo Q."/>
            <person name="Fokkens L."/>
            <person name="Miskei M."/>
            <person name="Pocsi I."/>
            <person name="Zhang W."/>
            <person name="Chen M."/>
            <person name="Wang L."/>
            <person name="Sun Y."/>
            <person name="Donzelli B.G."/>
            <person name="Gibson D.M."/>
            <person name="Nelson D.R."/>
            <person name="Luo J.G."/>
            <person name="Rep M."/>
            <person name="Liu H."/>
            <person name="Yang S."/>
            <person name="Wang J."/>
            <person name="Krasnoff S.B."/>
            <person name="Xu Y."/>
            <person name="Molnar I."/>
            <person name="Lin M."/>
        </authorList>
    </citation>
    <scope>NUCLEOTIDE SEQUENCE [LARGE SCALE GENOMIC DNA]</scope>
    <source>
        <strain evidence="7 8">ARSEF 6962</strain>
    </source>
</reference>